<name>A0A9P3LKF8_9APHY</name>
<dbReference type="AlphaFoldDB" id="A0A9P3LKF8"/>
<feature type="compositionally biased region" description="Polar residues" evidence="1">
    <location>
        <begin position="55"/>
        <end position="73"/>
    </location>
</feature>
<proteinExistence type="predicted"/>
<evidence type="ECO:0000256" key="1">
    <source>
        <dbReference type="SAM" id="MobiDB-lite"/>
    </source>
</evidence>
<dbReference type="EMBL" id="BPQB01000085">
    <property type="protein sequence ID" value="GJE98305.1"/>
    <property type="molecule type" value="Genomic_DNA"/>
</dbReference>
<sequence length="144" mass="15982">MNTVISLAMPQTPKAARKVVFEPESPLARFSRGRDRAALPSLDIWREVCREHSFSVEQSTSATSSPQPLSETSGYDGDSPSTGAILYGDLMREKLVIASTPDRDRPYKSRPAVWRPLQADCPVLDRTKGTRPHASSNRRDAAWL</sequence>
<organism evidence="2 3">
    <name type="scientific">Phanerochaete sordida</name>
    <dbReference type="NCBI Taxonomy" id="48140"/>
    <lineage>
        <taxon>Eukaryota</taxon>
        <taxon>Fungi</taxon>
        <taxon>Dikarya</taxon>
        <taxon>Basidiomycota</taxon>
        <taxon>Agaricomycotina</taxon>
        <taxon>Agaricomycetes</taxon>
        <taxon>Polyporales</taxon>
        <taxon>Phanerochaetaceae</taxon>
        <taxon>Phanerochaete</taxon>
    </lineage>
</organism>
<feature type="region of interest" description="Disordered" evidence="1">
    <location>
        <begin position="118"/>
        <end position="144"/>
    </location>
</feature>
<evidence type="ECO:0000313" key="2">
    <source>
        <dbReference type="EMBL" id="GJE98305.1"/>
    </source>
</evidence>
<reference evidence="2 3" key="1">
    <citation type="submission" date="2021-08" db="EMBL/GenBank/DDBJ databases">
        <title>Draft Genome Sequence of Phanerochaete sordida strain YK-624.</title>
        <authorList>
            <person name="Mori T."/>
            <person name="Dohra H."/>
            <person name="Suzuki T."/>
            <person name="Kawagishi H."/>
            <person name="Hirai H."/>
        </authorList>
    </citation>
    <scope>NUCLEOTIDE SEQUENCE [LARGE SCALE GENOMIC DNA]</scope>
    <source>
        <strain evidence="2 3">YK-624</strain>
    </source>
</reference>
<comment type="caution">
    <text evidence="2">The sequence shown here is derived from an EMBL/GenBank/DDBJ whole genome shotgun (WGS) entry which is preliminary data.</text>
</comment>
<feature type="region of interest" description="Disordered" evidence="1">
    <location>
        <begin position="55"/>
        <end position="83"/>
    </location>
</feature>
<gene>
    <name evidence="2" type="ORF">PsYK624_145320</name>
</gene>
<dbReference type="Proteomes" id="UP000703269">
    <property type="component" value="Unassembled WGS sequence"/>
</dbReference>
<protein>
    <submittedName>
        <fullName evidence="2">Uncharacterized protein</fullName>
    </submittedName>
</protein>
<keyword evidence="3" id="KW-1185">Reference proteome</keyword>
<evidence type="ECO:0000313" key="3">
    <source>
        <dbReference type="Proteomes" id="UP000703269"/>
    </source>
</evidence>
<accession>A0A9P3LKF8</accession>